<keyword evidence="1" id="KW-0472">Membrane</keyword>
<feature type="transmembrane region" description="Helical" evidence="1">
    <location>
        <begin position="97"/>
        <end position="119"/>
    </location>
</feature>
<feature type="transmembrane region" description="Helical" evidence="1">
    <location>
        <begin position="65"/>
        <end position="85"/>
    </location>
</feature>
<reference evidence="2 3" key="1">
    <citation type="submission" date="2018-03" db="EMBL/GenBank/DDBJ databases">
        <title>The Complete Genome of Celeribacter baekdonensis strain LH4, a Thiosulfate-Oxidizing Alphaproteobacterium Isolated from Gulf of Mexico Continental Slope Sediments.</title>
        <authorList>
            <person name="Flood B.E."/>
            <person name="Bailey J.V."/>
            <person name="Leprich D."/>
        </authorList>
    </citation>
    <scope>NUCLEOTIDE SEQUENCE [LARGE SCALE GENOMIC DNA]</scope>
    <source>
        <strain evidence="2 3">LH4</strain>
    </source>
</reference>
<evidence type="ECO:0000313" key="2">
    <source>
        <dbReference type="EMBL" id="AVW91945.1"/>
    </source>
</evidence>
<feature type="transmembrane region" description="Helical" evidence="1">
    <location>
        <begin position="31"/>
        <end position="53"/>
    </location>
</feature>
<dbReference type="AlphaFoldDB" id="A0A2R4M455"/>
<evidence type="ECO:0000313" key="3">
    <source>
        <dbReference type="Proteomes" id="UP000241447"/>
    </source>
</evidence>
<organism evidence="2 3">
    <name type="scientific">Celeribacter baekdonensis</name>
    <dbReference type="NCBI Taxonomy" id="875171"/>
    <lineage>
        <taxon>Bacteria</taxon>
        <taxon>Pseudomonadati</taxon>
        <taxon>Pseudomonadota</taxon>
        <taxon>Alphaproteobacteria</taxon>
        <taxon>Rhodobacterales</taxon>
        <taxon>Roseobacteraceae</taxon>
        <taxon>Celeribacter</taxon>
    </lineage>
</organism>
<dbReference type="KEGG" id="cbak:DA792_13365"/>
<dbReference type="RefSeq" id="WP_107720370.1">
    <property type="nucleotide sequence ID" value="NZ_CP028475.1"/>
</dbReference>
<protein>
    <submittedName>
        <fullName evidence="2">Uncharacterized protein</fullName>
    </submittedName>
</protein>
<sequence length="156" mass="15890">MVRGFAVLAIVGAHASGLMLSNSGDEPELVLAFNDYAGILAWAIAALFLFAVCKDVLNAVEKPGAIIWLSTGIVLGNLAASFALINGVGPWQGLSVAGAAWVTLGVNAVAAVALQSVVLQSGHVNLRGFDAMLLFASSPTLSGLGWASCAPRSIAR</sequence>
<name>A0A2R4M455_9RHOB</name>
<dbReference type="OrthoDB" id="9780160at2"/>
<gene>
    <name evidence="2" type="ORF">DA792_13365</name>
</gene>
<accession>A0A2R4M455</accession>
<keyword evidence="1" id="KW-1133">Transmembrane helix</keyword>
<proteinExistence type="predicted"/>
<dbReference type="EMBL" id="CP028475">
    <property type="protein sequence ID" value="AVW91945.1"/>
    <property type="molecule type" value="Genomic_DNA"/>
</dbReference>
<evidence type="ECO:0000256" key="1">
    <source>
        <dbReference type="SAM" id="Phobius"/>
    </source>
</evidence>
<keyword evidence="1" id="KW-0812">Transmembrane</keyword>
<dbReference type="Proteomes" id="UP000241447">
    <property type="component" value="Chromosome"/>
</dbReference>